<sequence length="420" mass="47668">MAARSNDEHTEEDCRPIFLILGSVVNKEKGDRFLSEEEIFAAVATALSQTAAEPTSGPIKCIQIARGLCRFYIEGKSCRARVLTKGLALRGKSVTLHEKNPFVRAPRGTRLTVKGLPWSVHDSVIKYTLEQQYGCEITEIQHCRIRVNGRLTDCCNGDRFVYITKLKKPIPNYNVQMGKFRVNIFYRQTAMMRPEPEEQDEMMHPTILIDSREEFPPLKQSTHEPLDTSQHTEEAIPVECGENTLSQVNTTNATTHADVHTPENKSEDEEEMDTSVEQGKEGQSGMKQANITKYMGRNSQEKDTSRKTNRKKKKEIPVETRVLTRSHSHVSATPQGNRPHVTPSSRSHQESRNDGNRETLGQKLTPAQIEKKLRNMRDASGRHRQQRNMNAVPGQRGRHRSSRNDGEHNPVELLYTSDCD</sequence>
<protein>
    <submittedName>
        <fullName evidence="2">Uncharacterized protein</fullName>
    </submittedName>
</protein>
<reference evidence="2" key="1">
    <citation type="journal article" date="2008" name="Nature">
        <title>The amphioxus genome and the evolution of the chordate karyotype.</title>
        <authorList>
            <consortium name="US DOE Joint Genome Institute (JGI-PGF)"/>
            <person name="Putnam N.H."/>
            <person name="Butts T."/>
            <person name="Ferrier D.E.K."/>
            <person name="Furlong R.F."/>
            <person name="Hellsten U."/>
            <person name="Kawashima T."/>
            <person name="Robinson-Rechavi M."/>
            <person name="Shoguchi E."/>
            <person name="Terry A."/>
            <person name="Yu J.-K."/>
            <person name="Benito-Gutierrez E.L."/>
            <person name="Dubchak I."/>
            <person name="Garcia-Fernandez J."/>
            <person name="Gibson-Brown J.J."/>
            <person name="Grigoriev I.V."/>
            <person name="Horton A.C."/>
            <person name="de Jong P.J."/>
            <person name="Jurka J."/>
            <person name="Kapitonov V.V."/>
            <person name="Kohara Y."/>
            <person name="Kuroki Y."/>
            <person name="Lindquist E."/>
            <person name="Lucas S."/>
            <person name="Osoegawa K."/>
            <person name="Pennacchio L.A."/>
            <person name="Salamov A.A."/>
            <person name="Satou Y."/>
            <person name="Sauka-Spengler T."/>
            <person name="Schmutz J."/>
            <person name="Shin-I T."/>
            <person name="Toyoda A."/>
            <person name="Bronner-Fraser M."/>
            <person name="Fujiyama A."/>
            <person name="Holland L.Z."/>
            <person name="Holland P.W.H."/>
            <person name="Satoh N."/>
            <person name="Rokhsar D.S."/>
        </authorList>
    </citation>
    <scope>NUCLEOTIDE SEQUENCE [LARGE SCALE GENOMIC DNA]</scope>
    <source>
        <strain evidence="2">S238N-H82</strain>
        <tissue evidence="2">Testes</tissue>
    </source>
</reference>
<proteinExistence type="predicted"/>
<feature type="compositionally biased region" description="Polar residues" evidence="1">
    <location>
        <begin position="323"/>
        <end position="346"/>
    </location>
</feature>
<organism>
    <name type="scientific">Branchiostoma floridae</name>
    <name type="common">Florida lancelet</name>
    <name type="synonym">Amphioxus</name>
    <dbReference type="NCBI Taxonomy" id="7739"/>
    <lineage>
        <taxon>Eukaryota</taxon>
        <taxon>Metazoa</taxon>
        <taxon>Chordata</taxon>
        <taxon>Cephalochordata</taxon>
        <taxon>Leptocardii</taxon>
        <taxon>Amphioxiformes</taxon>
        <taxon>Branchiostomatidae</taxon>
        <taxon>Branchiostoma</taxon>
    </lineage>
</organism>
<evidence type="ECO:0000313" key="2">
    <source>
        <dbReference type="EMBL" id="EEN41885.1"/>
    </source>
</evidence>
<name>C4A001_BRAFL</name>
<dbReference type="AlphaFoldDB" id="C4A001"/>
<feature type="compositionally biased region" description="Basic and acidic residues" evidence="1">
    <location>
        <begin position="369"/>
        <end position="381"/>
    </location>
</feature>
<evidence type="ECO:0000256" key="1">
    <source>
        <dbReference type="SAM" id="MobiDB-lite"/>
    </source>
</evidence>
<feature type="region of interest" description="Disordered" evidence="1">
    <location>
        <begin position="250"/>
        <end position="420"/>
    </location>
</feature>
<accession>C4A001</accession>
<dbReference type="InParanoid" id="C4A001"/>
<gene>
    <name evidence="2" type="ORF">BRAFLDRAFT_110974</name>
</gene>
<feature type="compositionally biased region" description="Basic and acidic residues" evidence="1">
    <location>
        <begin position="347"/>
        <end position="357"/>
    </location>
</feature>
<dbReference type="EMBL" id="GG666775">
    <property type="protein sequence ID" value="EEN41885.1"/>
    <property type="molecule type" value="Genomic_DNA"/>
</dbReference>